<evidence type="ECO:0000313" key="3">
    <source>
        <dbReference type="Proteomes" id="UP000067243"/>
    </source>
</evidence>
<keyword evidence="3" id="KW-1185">Reference proteome</keyword>
<dbReference type="AlphaFoldDB" id="A0A0K1P4T3"/>
<keyword evidence="1" id="KW-1133">Transmembrane helix</keyword>
<sequence>MFQVATPIDAYQLTKNTNSQNEITGTNIVKNKLVLSAMIILLIAIVNVDKKPKMIPKKNW</sequence>
<evidence type="ECO:0000256" key="1">
    <source>
        <dbReference type="SAM" id="Phobius"/>
    </source>
</evidence>
<dbReference type="EMBL" id="CP012328">
    <property type="protein sequence ID" value="AKU79320.1"/>
    <property type="molecule type" value="Genomic_DNA"/>
</dbReference>
<keyword evidence="1" id="KW-0812">Transmembrane</keyword>
<dbReference type="Proteomes" id="UP000067243">
    <property type="component" value="Chromosome"/>
</dbReference>
<protein>
    <submittedName>
        <fullName evidence="2">Uncharacterized protein</fullName>
    </submittedName>
</protein>
<feature type="transmembrane region" description="Helical" evidence="1">
    <location>
        <begin position="28"/>
        <end position="48"/>
    </location>
</feature>
<reference evidence="2 3" key="1">
    <citation type="journal article" date="2015" name="Genome Announc.">
        <title>Complete Genome Sequence of Spiroplasma turonicum Strain Tab4cT, a Parasite of a Horse Fly, Haematopota sp. (Diptera: Tabanidae).</title>
        <authorList>
            <person name="Davis R.E."/>
            <person name="Shao J."/>
            <person name="Zhao Y."/>
            <person name="Gasparich G.E."/>
            <person name="Gaynor B.J."/>
            <person name="Donofrio N."/>
        </authorList>
    </citation>
    <scope>NUCLEOTIDE SEQUENCE [LARGE SCALE GENOMIC DNA]</scope>
    <source>
        <strain evidence="2 3">Tab4c</strain>
    </source>
</reference>
<dbReference type="KEGG" id="stur:STURON_0074"/>
<name>A0A0K1P4T3_9MOLU</name>
<organism evidence="2 3">
    <name type="scientific">Spiroplasma turonicum</name>
    <dbReference type="NCBI Taxonomy" id="216946"/>
    <lineage>
        <taxon>Bacteria</taxon>
        <taxon>Bacillati</taxon>
        <taxon>Mycoplasmatota</taxon>
        <taxon>Mollicutes</taxon>
        <taxon>Entomoplasmatales</taxon>
        <taxon>Spiroplasmataceae</taxon>
        <taxon>Spiroplasma</taxon>
    </lineage>
</organism>
<keyword evidence="1" id="KW-0472">Membrane</keyword>
<evidence type="ECO:0000313" key="2">
    <source>
        <dbReference type="EMBL" id="AKU79320.1"/>
    </source>
</evidence>
<gene>
    <name evidence="2" type="ORF">STURON_0074</name>
</gene>
<proteinExistence type="predicted"/>
<accession>A0A0K1P4T3</accession>